<comment type="caution">
    <text evidence="1">The sequence shown here is derived from an EMBL/GenBank/DDBJ whole genome shotgun (WGS) entry which is preliminary data.</text>
</comment>
<sequence>MDFLFKKNLMRNNKLTKDETKEITKNAVTSFMHGIQHLVQYKDEERNTKFAILHVFNAVELFVKAYLGQENVYLLQEKIDDKKLSDKTASIMVLLERMRKFSEVSFEKMLEEKINNLRDMRNNIEHKRFVLKDSLKTMKTLFDVIYGLVYFTKTHLYQELLECCDNKIIDELNMVREEIFPEISDILEKANKFRQKGIRIAKCPRCLIETVPFETESIVGCLYCKRTIVAGQCYQCKKISIWPYPEEEKGELLLCDECFTHTVNEECGEIEKDYYIKERDKYISNLPKKSYKL</sequence>
<evidence type="ECO:0000313" key="2">
    <source>
        <dbReference type="Proteomes" id="UP000177126"/>
    </source>
</evidence>
<reference evidence="1 2" key="1">
    <citation type="journal article" date="2016" name="Nat. Commun.">
        <title>Thousands of microbial genomes shed light on interconnected biogeochemical processes in an aquifer system.</title>
        <authorList>
            <person name="Anantharaman K."/>
            <person name="Brown C.T."/>
            <person name="Hug L.A."/>
            <person name="Sharon I."/>
            <person name="Castelle C.J."/>
            <person name="Probst A.J."/>
            <person name="Thomas B.C."/>
            <person name="Singh A."/>
            <person name="Wilkins M.J."/>
            <person name="Karaoz U."/>
            <person name="Brodie E.L."/>
            <person name="Williams K.H."/>
            <person name="Hubbard S.S."/>
            <person name="Banfield J.F."/>
        </authorList>
    </citation>
    <scope>NUCLEOTIDE SEQUENCE [LARGE SCALE GENOMIC DNA]</scope>
</reference>
<name>A0A1G2FTV3_9BACT</name>
<proteinExistence type="predicted"/>
<organism evidence="1 2">
    <name type="scientific">Candidatus Portnoybacteria bacterium RIFCSPLOWO2_02_FULL_39_11</name>
    <dbReference type="NCBI Taxonomy" id="1802001"/>
    <lineage>
        <taxon>Bacteria</taxon>
        <taxon>Candidatus Portnoyibacteriota</taxon>
    </lineage>
</organism>
<dbReference type="EMBL" id="MHNF01000020">
    <property type="protein sequence ID" value="OGZ41038.1"/>
    <property type="molecule type" value="Genomic_DNA"/>
</dbReference>
<protein>
    <submittedName>
        <fullName evidence="1">Uncharacterized protein</fullName>
    </submittedName>
</protein>
<evidence type="ECO:0000313" key="1">
    <source>
        <dbReference type="EMBL" id="OGZ41038.1"/>
    </source>
</evidence>
<dbReference type="AlphaFoldDB" id="A0A1G2FTV3"/>
<dbReference type="Proteomes" id="UP000177126">
    <property type="component" value="Unassembled WGS sequence"/>
</dbReference>
<accession>A0A1G2FTV3</accession>
<gene>
    <name evidence="1" type="ORF">A3B04_02860</name>
</gene>